<sequence length="276" mass="31372">MLNLTIFINTLLLVTAIPVEASLTEDHFEKAIILGLLPIVVAFSFIVFVIYRAKREAEFKEKETILKLKSAEGELKALKAQINPHFIFNCLNSIHHYIQSNDSKAAGIYLIKFSQLVRYVLESTSKNWVSLEEELETNRNYLELEQMRNNGAFSFDFTCEKSLSTSEIYIPPMLIQPFLENAVWHGVSKNGHIQMSFAILNDTYLECKVENQGQASEAKMPYDLSNLVNKSSMGLQLMKERFDSLNALRGYESGFQFGEPADGGKVVTLKFPYLCE</sequence>
<keyword evidence="1" id="KW-0472">Membrane</keyword>
<dbReference type="EMBL" id="QLLK01000013">
    <property type="protein sequence ID" value="RAI85567.1"/>
    <property type="molecule type" value="Genomic_DNA"/>
</dbReference>
<accession>A0A327P2B7</accession>
<organism evidence="3 4">
    <name type="scientific">Algoriphagus yeomjeoni</name>
    <dbReference type="NCBI Taxonomy" id="291403"/>
    <lineage>
        <taxon>Bacteria</taxon>
        <taxon>Pseudomonadati</taxon>
        <taxon>Bacteroidota</taxon>
        <taxon>Cytophagia</taxon>
        <taxon>Cytophagales</taxon>
        <taxon>Cyclobacteriaceae</taxon>
        <taxon>Algoriphagus</taxon>
    </lineage>
</organism>
<feature type="transmembrane region" description="Helical" evidence="1">
    <location>
        <begin position="31"/>
        <end position="51"/>
    </location>
</feature>
<dbReference type="PANTHER" id="PTHR34220">
    <property type="entry name" value="SENSOR HISTIDINE KINASE YPDA"/>
    <property type="match status" value="1"/>
</dbReference>
<gene>
    <name evidence="3" type="ORF">LV83_03647</name>
</gene>
<keyword evidence="3" id="KW-0418">Kinase</keyword>
<name>A0A327P2B7_9BACT</name>
<dbReference type="InterPro" id="IPR050640">
    <property type="entry name" value="Bact_2-comp_sensor_kinase"/>
</dbReference>
<dbReference type="InterPro" id="IPR036890">
    <property type="entry name" value="HATPase_C_sf"/>
</dbReference>
<evidence type="ECO:0000259" key="2">
    <source>
        <dbReference type="Pfam" id="PF06580"/>
    </source>
</evidence>
<dbReference type="PANTHER" id="PTHR34220:SF7">
    <property type="entry name" value="SENSOR HISTIDINE KINASE YPDA"/>
    <property type="match status" value="1"/>
</dbReference>
<dbReference type="GO" id="GO:0000155">
    <property type="term" value="F:phosphorelay sensor kinase activity"/>
    <property type="evidence" value="ECO:0007669"/>
    <property type="project" value="InterPro"/>
</dbReference>
<keyword evidence="1" id="KW-1133">Transmembrane helix</keyword>
<comment type="caution">
    <text evidence="3">The sequence shown here is derived from an EMBL/GenBank/DDBJ whole genome shotgun (WGS) entry which is preliminary data.</text>
</comment>
<dbReference type="AlphaFoldDB" id="A0A327P2B7"/>
<proteinExistence type="predicted"/>
<evidence type="ECO:0000256" key="1">
    <source>
        <dbReference type="SAM" id="Phobius"/>
    </source>
</evidence>
<protein>
    <submittedName>
        <fullName evidence="3">Histidine kinase</fullName>
    </submittedName>
</protein>
<feature type="domain" description="Signal transduction histidine kinase internal region" evidence="2">
    <location>
        <begin position="74"/>
        <end position="150"/>
    </location>
</feature>
<reference evidence="3 4" key="1">
    <citation type="submission" date="2018-06" db="EMBL/GenBank/DDBJ databases">
        <title>Genomic Encyclopedia of Archaeal and Bacterial Type Strains, Phase II (KMG-II): from individual species to whole genera.</title>
        <authorList>
            <person name="Goeker M."/>
        </authorList>
    </citation>
    <scope>NUCLEOTIDE SEQUENCE [LARGE SCALE GENOMIC DNA]</scope>
    <source>
        <strain evidence="3 4">DSM 23446</strain>
    </source>
</reference>
<keyword evidence="3" id="KW-0808">Transferase</keyword>
<dbReference type="Proteomes" id="UP000249610">
    <property type="component" value="Unassembled WGS sequence"/>
</dbReference>
<evidence type="ECO:0000313" key="4">
    <source>
        <dbReference type="Proteomes" id="UP000249610"/>
    </source>
</evidence>
<dbReference type="Pfam" id="PF06580">
    <property type="entry name" value="His_kinase"/>
    <property type="match status" value="1"/>
</dbReference>
<evidence type="ECO:0000313" key="3">
    <source>
        <dbReference type="EMBL" id="RAI85567.1"/>
    </source>
</evidence>
<dbReference type="GO" id="GO:0016020">
    <property type="term" value="C:membrane"/>
    <property type="evidence" value="ECO:0007669"/>
    <property type="project" value="InterPro"/>
</dbReference>
<keyword evidence="4" id="KW-1185">Reference proteome</keyword>
<dbReference type="InterPro" id="IPR010559">
    <property type="entry name" value="Sig_transdc_His_kin_internal"/>
</dbReference>
<dbReference type="Gene3D" id="3.30.565.10">
    <property type="entry name" value="Histidine kinase-like ATPase, C-terminal domain"/>
    <property type="match status" value="1"/>
</dbReference>
<keyword evidence="1" id="KW-0812">Transmembrane</keyword>